<evidence type="ECO:0000313" key="4">
    <source>
        <dbReference type="Proteomes" id="UP001311915"/>
    </source>
</evidence>
<proteinExistence type="predicted"/>
<protein>
    <submittedName>
        <fullName evidence="3">Uncharacterized protein</fullName>
    </submittedName>
</protein>
<accession>A0AAV9L1L6</accession>
<comment type="caution">
    <text evidence="3">The sequence shown here is derived from an EMBL/GenBank/DDBJ whole genome shotgun (WGS) entry which is preliminary data.</text>
</comment>
<evidence type="ECO:0000256" key="1">
    <source>
        <dbReference type="SAM" id="MobiDB-lite"/>
    </source>
</evidence>
<feature type="transmembrane region" description="Helical" evidence="2">
    <location>
        <begin position="24"/>
        <end position="45"/>
    </location>
</feature>
<dbReference type="PANTHER" id="PTHR34059">
    <property type="entry name" value="EXPRESSED PROTEIN"/>
    <property type="match status" value="1"/>
</dbReference>
<keyword evidence="2" id="KW-0812">Transmembrane</keyword>
<keyword evidence="2" id="KW-1133">Transmembrane helix</keyword>
<dbReference type="Pfam" id="PF05553">
    <property type="entry name" value="DUF761"/>
    <property type="match status" value="1"/>
</dbReference>
<dbReference type="InterPro" id="IPR008480">
    <property type="entry name" value="DUF761_pln"/>
</dbReference>
<keyword evidence="4" id="KW-1185">Reference proteome</keyword>
<sequence>MDQDSASYISKKQKPNHADYPCKFYNIFSFKTMLLIIFLVALPLFPLQAPEIITQTGNWELVQLILVGIAVSYGLFSRKTDNDNDDDNDDDEEEETENEYLYSSKFDNVQSKLLDVSSFFENHQDENRVNNYQYCSGKPVVVVAKENDAIISTSFVEKPLLLPIRSLKSPVLEPISTTTNSPKSMTSSPRKIDQFDHKIVRRHSFNKSSVSHPPPPPPLPSPSIVKKSTLLRSSSIVMDDHKGSFGKELRRSTRSVPFELSSYKGKSVRTIRPFIGAARARVYAKDFMNGKAEDERNTKVDTQIQVLQPALMDFSGEEKKTSIFENVVAESDEESDDYIEESSQNVDEERKCVVDGSPDNVDKKADEFIAKFREQIRLQRIQSIRTSAKQPAKKLIQ</sequence>
<dbReference type="EMBL" id="JAWPEI010000008">
    <property type="protein sequence ID" value="KAK4718770.1"/>
    <property type="molecule type" value="Genomic_DNA"/>
</dbReference>
<evidence type="ECO:0000256" key="2">
    <source>
        <dbReference type="SAM" id="Phobius"/>
    </source>
</evidence>
<feature type="transmembrane region" description="Helical" evidence="2">
    <location>
        <begin position="57"/>
        <end position="76"/>
    </location>
</feature>
<dbReference type="AlphaFoldDB" id="A0AAV9L1L6"/>
<dbReference type="PANTHER" id="PTHR34059:SF1">
    <property type="entry name" value="EXPRESSED PROTEIN"/>
    <property type="match status" value="1"/>
</dbReference>
<evidence type="ECO:0000313" key="3">
    <source>
        <dbReference type="EMBL" id="KAK4718770.1"/>
    </source>
</evidence>
<feature type="compositionally biased region" description="Pro residues" evidence="1">
    <location>
        <begin position="212"/>
        <end position="221"/>
    </location>
</feature>
<name>A0AAV9L1L6_9SOLN</name>
<reference evidence="3 4" key="1">
    <citation type="submission" date="2023-10" db="EMBL/GenBank/DDBJ databases">
        <title>Genome-Wide Identification Analysis in wild type Solanum Pinnatisectum Reveals Some Genes Defensing Phytophthora Infestans.</title>
        <authorList>
            <person name="Sun C."/>
        </authorList>
    </citation>
    <scope>NUCLEOTIDE SEQUENCE [LARGE SCALE GENOMIC DNA]</scope>
    <source>
        <strain evidence="3">LQN</strain>
        <tissue evidence="3">Leaf</tissue>
    </source>
</reference>
<feature type="region of interest" description="Disordered" evidence="1">
    <location>
        <begin position="174"/>
        <end position="193"/>
    </location>
</feature>
<gene>
    <name evidence="3" type="ORF">R3W88_017108</name>
</gene>
<keyword evidence="2" id="KW-0472">Membrane</keyword>
<organism evidence="3 4">
    <name type="scientific">Solanum pinnatisectum</name>
    <name type="common">tansyleaf nightshade</name>
    <dbReference type="NCBI Taxonomy" id="50273"/>
    <lineage>
        <taxon>Eukaryota</taxon>
        <taxon>Viridiplantae</taxon>
        <taxon>Streptophyta</taxon>
        <taxon>Embryophyta</taxon>
        <taxon>Tracheophyta</taxon>
        <taxon>Spermatophyta</taxon>
        <taxon>Magnoliopsida</taxon>
        <taxon>eudicotyledons</taxon>
        <taxon>Gunneridae</taxon>
        <taxon>Pentapetalae</taxon>
        <taxon>asterids</taxon>
        <taxon>lamiids</taxon>
        <taxon>Solanales</taxon>
        <taxon>Solanaceae</taxon>
        <taxon>Solanoideae</taxon>
        <taxon>Solaneae</taxon>
        <taxon>Solanum</taxon>
    </lineage>
</organism>
<feature type="compositionally biased region" description="Polar residues" evidence="1">
    <location>
        <begin position="175"/>
        <end position="189"/>
    </location>
</feature>
<dbReference type="Proteomes" id="UP001311915">
    <property type="component" value="Unassembled WGS sequence"/>
</dbReference>
<feature type="region of interest" description="Disordered" evidence="1">
    <location>
        <begin position="332"/>
        <end position="357"/>
    </location>
</feature>
<feature type="region of interest" description="Disordered" evidence="1">
    <location>
        <begin position="205"/>
        <end position="224"/>
    </location>
</feature>